<name>A0AAV5HNL6_9ROSI</name>
<dbReference type="InterPro" id="IPR011006">
    <property type="entry name" value="CheY-like_superfamily"/>
</dbReference>
<dbReference type="InterPro" id="IPR001789">
    <property type="entry name" value="Sig_transdc_resp-reg_receiver"/>
</dbReference>
<evidence type="ECO:0000313" key="7">
    <source>
        <dbReference type="EMBL" id="GKU87347.1"/>
    </source>
</evidence>
<evidence type="ECO:0000313" key="8">
    <source>
        <dbReference type="Proteomes" id="UP001054252"/>
    </source>
</evidence>
<evidence type="ECO:0000259" key="6">
    <source>
        <dbReference type="PROSITE" id="PS50110"/>
    </source>
</evidence>
<dbReference type="SMART" id="SM00448">
    <property type="entry name" value="REC"/>
    <property type="match status" value="1"/>
</dbReference>
<evidence type="ECO:0000256" key="5">
    <source>
        <dbReference type="PROSITE-ProRule" id="PRU00169"/>
    </source>
</evidence>
<dbReference type="Gene3D" id="3.40.50.2300">
    <property type="match status" value="1"/>
</dbReference>
<accession>A0AAV5HNL6</accession>
<dbReference type="PANTHER" id="PTHR43874:SF7">
    <property type="entry name" value="TWO-COMPONENT RESPONSE REGULATOR ARR10"/>
    <property type="match status" value="1"/>
</dbReference>
<protein>
    <recommendedName>
        <fullName evidence="6">Response regulatory domain-containing protein</fullName>
    </recommendedName>
</protein>
<sequence>MKRVFSSAITTTTQAITALELLRENKNQFDLVISDVLMPSMDGVELLELVKLEMDLPIIMLSTNGDAKLVMKGLTQEACNYLLRPAQFEELKISDKKDRKET</sequence>
<gene>
    <name evidence="7" type="ORF">SLEP1_g1759</name>
</gene>
<comment type="caution">
    <text evidence="7">The sequence shown here is derived from an EMBL/GenBank/DDBJ whole genome shotgun (WGS) entry which is preliminary data.</text>
</comment>
<keyword evidence="3" id="KW-0804">Transcription</keyword>
<evidence type="ECO:0000256" key="4">
    <source>
        <dbReference type="ARBA" id="ARBA00023242"/>
    </source>
</evidence>
<evidence type="ECO:0000256" key="3">
    <source>
        <dbReference type="ARBA" id="ARBA00023163"/>
    </source>
</evidence>
<keyword evidence="4" id="KW-0539">Nucleus</keyword>
<proteinExistence type="predicted"/>
<keyword evidence="2" id="KW-0805">Transcription regulation</keyword>
<evidence type="ECO:0000256" key="2">
    <source>
        <dbReference type="ARBA" id="ARBA00023015"/>
    </source>
</evidence>
<dbReference type="Pfam" id="PF00072">
    <property type="entry name" value="Response_reg"/>
    <property type="match status" value="1"/>
</dbReference>
<keyword evidence="8" id="KW-1185">Reference proteome</keyword>
<dbReference type="SUPFAM" id="SSF52172">
    <property type="entry name" value="CheY-like"/>
    <property type="match status" value="1"/>
</dbReference>
<dbReference type="InterPro" id="IPR045279">
    <property type="entry name" value="ARR-like"/>
</dbReference>
<keyword evidence="1" id="KW-0902">Two-component regulatory system</keyword>
<dbReference type="PANTHER" id="PTHR43874">
    <property type="entry name" value="TWO-COMPONENT RESPONSE REGULATOR"/>
    <property type="match status" value="1"/>
</dbReference>
<dbReference type="GO" id="GO:0009736">
    <property type="term" value="P:cytokinin-activated signaling pathway"/>
    <property type="evidence" value="ECO:0007669"/>
    <property type="project" value="InterPro"/>
</dbReference>
<organism evidence="7 8">
    <name type="scientific">Rubroshorea leprosula</name>
    <dbReference type="NCBI Taxonomy" id="152421"/>
    <lineage>
        <taxon>Eukaryota</taxon>
        <taxon>Viridiplantae</taxon>
        <taxon>Streptophyta</taxon>
        <taxon>Embryophyta</taxon>
        <taxon>Tracheophyta</taxon>
        <taxon>Spermatophyta</taxon>
        <taxon>Magnoliopsida</taxon>
        <taxon>eudicotyledons</taxon>
        <taxon>Gunneridae</taxon>
        <taxon>Pentapetalae</taxon>
        <taxon>rosids</taxon>
        <taxon>malvids</taxon>
        <taxon>Malvales</taxon>
        <taxon>Dipterocarpaceae</taxon>
        <taxon>Rubroshorea</taxon>
    </lineage>
</organism>
<dbReference type="PROSITE" id="PS50110">
    <property type="entry name" value="RESPONSE_REGULATORY"/>
    <property type="match status" value="1"/>
</dbReference>
<feature type="modified residue" description="4-aspartylphosphate" evidence="5">
    <location>
        <position position="35"/>
    </location>
</feature>
<evidence type="ECO:0000256" key="1">
    <source>
        <dbReference type="ARBA" id="ARBA00023012"/>
    </source>
</evidence>
<dbReference type="EMBL" id="BPVZ01000002">
    <property type="protein sequence ID" value="GKU87347.1"/>
    <property type="molecule type" value="Genomic_DNA"/>
</dbReference>
<dbReference type="GO" id="GO:0000160">
    <property type="term" value="P:phosphorelay signal transduction system"/>
    <property type="evidence" value="ECO:0007669"/>
    <property type="project" value="UniProtKB-KW"/>
</dbReference>
<dbReference type="Proteomes" id="UP001054252">
    <property type="component" value="Unassembled WGS sequence"/>
</dbReference>
<keyword evidence="5" id="KW-0597">Phosphoprotein</keyword>
<feature type="domain" description="Response regulatory" evidence="6">
    <location>
        <begin position="1"/>
        <end position="99"/>
    </location>
</feature>
<reference evidence="7 8" key="1">
    <citation type="journal article" date="2021" name="Commun. Biol.">
        <title>The genome of Shorea leprosula (Dipterocarpaceae) highlights the ecological relevance of drought in aseasonal tropical rainforests.</title>
        <authorList>
            <person name="Ng K.K.S."/>
            <person name="Kobayashi M.J."/>
            <person name="Fawcett J.A."/>
            <person name="Hatakeyama M."/>
            <person name="Paape T."/>
            <person name="Ng C.H."/>
            <person name="Ang C.C."/>
            <person name="Tnah L.H."/>
            <person name="Lee C.T."/>
            <person name="Nishiyama T."/>
            <person name="Sese J."/>
            <person name="O'Brien M.J."/>
            <person name="Copetti D."/>
            <person name="Mohd Noor M.I."/>
            <person name="Ong R.C."/>
            <person name="Putra M."/>
            <person name="Sireger I.Z."/>
            <person name="Indrioko S."/>
            <person name="Kosugi Y."/>
            <person name="Izuno A."/>
            <person name="Isagi Y."/>
            <person name="Lee S.L."/>
            <person name="Shimizu K.K."/>
        </authorList>
    </citation>
    <scope>NUCLEOTIDE SEQUENCE [LARGE SCALE GENOMIC DNA]</scope>
    <source>
        <strain evidence="7">214</strain>
    </source>
</reference>
<dbReference type="AlphaFoldDB" id="A0AAV5HNL6"/>